<feature type="binding site" evidence="10">
    <location>
        <begin position="10"/>
        <end position="17"/>
    </location>
    <ligand>
        <name>ATP</name>
        <dbReference type="ChEBI" id="CHEBI:30616"/>
    </ligand>
</feature>
<keyword evidence="8" id="KW-1015">Disulfide bond</keyword>
<dbReference type="EC" id="2.8.1.13" evidence="10"/>
<evidence type="ECO:0000256" key="7">
    <source>
        <dbReference type="ARBA" id="ARBA00022884"/>
    </source>
</evidence>
<dbReference type="Pfam" id="PF20259">
    <property type="entry name" value="tRNA_Me_trans_M"/>
    <property type="match status" value="1"/>
</dbReference>
<evidence type="ECO:0000256" key="9">
    <source>
        <dbReference type="ARBA" id="ARBA00051542"/>
    </source>
</evidence>
<proteinExistence type="inferred from homology"/>
<evidence type="ECO:0000256" key="1">
    <source>
        <dbReference type="ARBA" id="ARBA00022490"/>
    </source>
</evidence>
<dbReference type="GO" id="GO:0000049">
    <property type="term" value="F:tRNA binding"/>
    <property type="evidence" value="ECO:0007669"/>
    <property type="project" value="UniProtKB-KW"/>
</dbReference>
<evidence type="ECO:0000259" key="12">
    <source>
        <dbReference type="Pfam" id="PF20259"/>
    </source>
</evidence>
<keyword evidence="7 10" id="KW-0694">RNA-binding</keyword>
<dbReference type="FunFam" id="3.40.50.620:FF:000115">
    <property type="entry name" value="tRNA-specific 2-thiouridylase MnmA"/>
    <property type="match status" value="1"/>
</dbReference>
<feature type="active site" description="Nucleophile" evidence="10">
    <location>
        <position position="109"/>
    </location>
</feature>
<dbReference type="InterPro" id="IPR046885">
    <property type="entry name" value="MnmA-like_C"/>
</dbReference>
<dbReference type="EMBL" id="PHFL01000073">
    <property type="protein sequence ID" value="RFM22839.1"/>
    <property type="molecule type" value="Genomic_DNA"/>
</dbReference>
<dbReference type="Gene3D" id="3.40.50.620">
    <property type="entry name" value="HUPs"/>
    <property type="match status" value="1"/>
</dbReference>
<organism evidence="13 14">
    <name type="scientific">Candidatus Thermochlorobacter aerophilus</name>
    <dbReference type="NCBI Taxonomy" id="1868324"/>
    <lineage>
        <taxon>Bacteria</taxon>
        <taxon>Pseudomonadati</taxon>
        <taxon>Chlorobiota</taxon>
        <taxon>Chlorobiia</taxon>
        <taxon>Chlorobiales</taxon>
        <taxon>Candidatus Thermochlorobacteriaceae</taxon>
        <taxon>Candidatus Thermochlorobacter</taxon>
    </lineage>
</organism>
<evidence type="ECO:0000256" key="10">
    <source>
        <dbReference type="HAMAP-Rule" id="MF_00144"/>
    </source>
</evidence>
<evidence type="ECO:0000256" key="8">
    <source>
        <dbReference type="ARBA" id="ARBA00023157"/>
    </source>
</evidence>
<evidence type="ECO:0000256" key="6">
    <source>
        <dbReference type="ARBA" id="ARBA00022840"/>
    </source>
</evidence>
<feature type="region of interest" description="Interaction with tRNA" evidence="10">
    <location>
        <begin position="314"/>
        <end position="315"/>
    </location>
</feature>
<comment type="catalytic activity">
    <reaction evidence="9 10">
        <text>S-sulfanyl-L-cysteinyl-[protein] + uridine(34) in tRNA + AH2 + ATP = 2-thiouridine(34) in tRNA + L-cysteinyl-[protein] + A + AMP + diphosphate + H(+)</text>
        <dbReference type="Rhea" id="RHEA:47032"/>
        <dbReference type="Rhea" id="RHEA-COMP:10131"/>
        <dbReference type="Rhea" id="RHEA-COMP:11726"/>
        <dbReference type="Rhea" id="RHEA-COMP:11727"/>
        <dbReference type="Rhea" id="RHEA-COMP:11728"/>
        <dbReference type="ChEBI" id="CHEBI:13193"/>
        <dbReference type="ChEBI" id="CHEBI:15378"/>
        <dbReference type="ChEBI" id="CHEBI:17499"/>
        <dbReference type="ChEBI" id="CHEBI:29950"/>
        <dbReference type="ChEBI" id="CHEBI:30616"/>
        <dbReference type="ChEBI" id="CHEBI:33019"/>
        <dbReference type="ChEBI" id="CHEBI:61963"/>
        <dbReference type="ChEBI" id="CHEBI:65315"/>
        <dbReference type="ChEBI" id="CHEBI:87170"/>
        <dbReference type="ChEBI" id="CHEBI:456215"/>
        <dbReference type="EC" id="2.8.1.13"/>
    </reaction>
</comment>
<dbReference type="InterPro" id="IPR014729">
    <property type="entry name" value="Rossmann-like_a/b/a_fold"/>
</dbReference>
<feature type="domain" description="tRNA-specific 2-thiouridylase MnmA-like C-terminal" evidence="11">
    <location>
        <begin position="288"/>
        <end position="363"/>
    </location>
</feature>
<dbReference type="Pfam" id="PF03054">
    <property type="entry name" value="tRNA_Me_trans"/>
    <property type="match status" value="1"/>
</dbReference>
<dbReference type="NCBIfam" id="TIGR00420">
    <property type="entry name" value="trmU"/>
    <property type="match status" value="1"/>
</dbReference>
<keyword evidence="3 10" id="KW-0808">Transferase</keyword>
<dbReference type="AlphaFoldDB" id="A0A395LVV6"/>
<feature type="binding site" evidence="10">
    <location>
        <position position="36"/>
    </location>
    <ligand>
        <name>ATP</name>
        <dbReference type="ChEBI" id="CHEBI:30616"/>
    </ligand>
</feature>
<evidence type="ECO:0000313" key="13">
    <source>
        <dbReference type="EMBL" id="RFM22839.1"/>
    </source>
</evidence>
<evidence type="ECO:0000256" key="2">
    <source>
        <dbReference type="ARBA" id="ARBA00022555"/>
    </source>
</evidence>
<dbReference type="GO" id="GO:0005524">
    <property type="term" value="F:ATP binding"/>
    <property type="evidence" value="ECO:0007669"/>
    <property type="project" value="UniProtKB-KW"/>
</dbReference>
<dbReference type="InterPro" id="IPR046884">
    <property type="entry name" value="MnmA-like_central"/>
</dbReference>
<keyword evidence="2 10" id="KW-0820">tRNA-binding</keyword>
<evidence type="ECO:0000256" key="4">
    <source>
        <dbReference type="ARBA" id="ARBA00022694"/>
    </source>
</evidence>
<sequence length="368" mass="41107">MSQKKKVVVGMSGGVDSSVAACLLVEQGYEVIGITMKTWDYDMAGLGKSSQKETGCCSLESINDARSVAMAKGFLHYTIDFRDDFGAAVIEYFKEEYLHGRTPNPCVMCNTKVKWDSLLQRAELLGADYIATGHYARVRYENGRYRLSKGKDEHKDQSYVLWGLSQRALSKTIFPLAEMTKPEVRELARQFGLKVADKSESYEICFIPDNDYERFLKETVPGLAEKVSGGNIVDESGRILGKHRGYPFYTIGQRKGLGLTTPEPVYVTEIQYETNTIVVGKRESLLHRGLIASQVNWIAFDELNAPIRATAKIRYKDTPEPCTITPLPNGMIEVQFDAPKRAITPGQAVVFYDQQDVLGGGFIHSVLK</sequence>
<name>A0A395LVV6_9BACT</name>
<accession>A0A395LVV6</accession>
<dbReference type="HAMAP" id="MF_00144">
    <property type="entry name" value="tRNA_thiouridyl_MnmA"/>
    <property type="match status" value="1"/>
</dbReference>
<evidence type="ECO:0000256" key="3">
    <source>
        <dbReference type="ARBA" id="ARBA00022679"/>
    </source>
</evidence>
<protein>
    <recommendedName>
        <fullName evidence="10">tRNA-specific 2-thiouridylase MnmA</fullName>
        <ecNumber evidence="10">2.8.1.13</ecNumber>
    </recommendedName>
</protein>
<dbReference type="Gene3D" id="2.40.30.10">
    <property type="entry name" value="Translation factors"/>
    <property type="match status" value="1"/>
</dbReference>
<gene>
    <name evidence="10 13" type="primary">mnmA</name>
    <name evidence="13" type="ORF">D0433_14125</name>
</gene>
<dbReference type="FunFam" id="2.40.30.10:FF:000023">
    <property type="entry name" value="tRNA-specific 2-thiouridylase MnmA"/>
    <property type="match status" value="1"/>
</dbReference>
<keyword evidence="4 10" id="KW-0819">tRNA processing</keyword>
<evidence type="ECO:0000313" key="14">
    <source>
        <dbReference type="Proteomes" id="UP000266389"/>
    </source>
</evidence>
<comment type="caution">
    <text evidence="10">Lacks conserved residue(s) required for the propagation of feature annotation.</text>
</comment>
<dbReference type="InterPro" id="IPR004506">
    <property type="entry name" value="MnmA-like"/>
</dbReference>
<reference evidence="13 14" key="1">
    <citation type="journal article" date="2011" name="ISME J.">
        <title>Community ecology of hot spring cyanobacterial mats: predominant populations and their functional potential.</title>
        <authorList>
            <person name="Klatt C.G."/>
            <person name="Wood J.M."/>
            <person name="Rusch D.B."/>
            <person name="Bateson M.M."/>
            <person name="Hamamura N."/>
            <person name="Heidelberg J.F."/>
            <person name="Grossman A.R."/>
            <person name="Bhaya D."/>
            <person name="Cohan F.M."/>
            <person name="Kuhl M."/>
            <person name="Bryant D.A."/>
            <person name="Ward D.M."/>
        </authorList>
    </citation>
    <scope>NUCLEOTIDE SEQUENCE [LARGE SCALE GENOMIC DNA]</scope>
    <source>
        <strain evidence="13">OS</strain>
    </source>
</reference>
<dbReference type="GO" id="GO:0103016">
    <property type="term" value="F:tRNA-uridine 2-sulfurtransferase activity"/>
    <property type="evidence" value="ECO:0007669"/>
    <property type="project" value="UniProtKB-EC"/>
</dbReference>
<dbReference type="PANTHER" id="PTHR11933:SF5">
    <property type="entry name" value="MITOCHONDRIAL TRNA-SPECIFIC 2-THIOURIDYLASE 1"/>
    <property type="match status" value="1"/>
</dbReference>
<feature type="binding site" evidence="10">
    <location>
        <position position="133"/>
    </location>
    <ligand>
        <name>ATP</name>
        <dbReference type="ChEBI" id="CHEBI:30616"/>
    </ligand>
</feature>
<comment type="function">
    <text evidence="10">Catalyzes the 2-thiolation of uridine at the wobble position (U34) of tRNA, leading to the formation of s(2)U34.</text>
</comment>
<evidence type="ECO:0000256" key="5">
    <source>
        <dbReference type="ARBA" id="ARBA00022741"/>
    </source>
</evidence>
<comment type="caution">
    <text evidence="13">The sequence shown here is derived from an EMBL/GenBank/DDBJ whole genome shotgun (WGS) entry which is preliminary data.</text>
</comment>
<feature type="active site" description="Cysteine persulfide intermediate" evidence="10">
    <location>
        <position position="205"/>
    </location>
</feature>
<feature type="site" description="Interaction with tRNA" evidence="10">
    <location>
        <position position="347"/>
    </location>
</feature>
<dbReference type="Pfam" id="PF20258">
    <property type="entry name" value="tRNA_Me_trans_C"/>
    <property type="match status" value="1"/>
</dbReference>
<dbReference type="Gene3D" id="2.30.30.280">
    <property type="entry name" value="Adenine nucleotide alpha hydrolases-like domains"/>
    <property type="match status" value="1"/>
</dbReference>
<dbReference type="NCBIfam" id="NF001138">
    <property type="entry name" value="PRK00143.1"/>
    <property type="match status" value="1"/>
</dbReference>
<dbReference type="GO" id="GO:0002143">
    <property type="term" value="P:tRNA wobble position uridine thiolation"/>
    <property type="evidence" value="ECO:0007669"/>
    <property type="project" value="TreeGrafter"/>
</dbReference>
<dbReference type="FunFam" id="2.30.30.280:FF:000001">
    <property type="entry name" value="tRNA-specific 2-thiouridylase MnmA"/>
    <property type="match status" value="1"/>
</dbReference>
<comment type="similarity">
    <text evidence="10">Belongs to the MnmA/TRMU family.</text>
</comment>
<evidence type="ECO:0000259" key="11">
    <source>
        <dbReference type="Pfam" id="PF20258"/>
    </source>
</evidence>
<dbReference type="CDD" id="cd01998">
    <property type="entry name" value="MnmA_TRMU-like"/>
    <property type="match status" value="1"/>
</dbReference>
<dbReference type="Proteomes" id="UP000266389">
    <property type="component" value="Unassembled WGS sequence"/>
</dbReference>
<dbReference type="PANTHER" id="PTHR11933">
    <property type="entry name" value="TRNA 5-METHYLAMINOMETHYL-2-THIOURIDYLATE -METHYLTRANSFERASE"/>
    <property type="match status" value="1"/>
</dbReference>
<dbReference type="SUPFAM" id="SSF52402">
    <property type="entry name" value="Adenine nucleotide alpha hydrolases-like"/>
    <property type="match status" value="1"/>
</dbReference>
<feature type="domain" description="tRNA-specific 2-thiouridylase MnmA-like central" evidence="12">
    <location>
        <begin position="227"/>
        <end position="281"/>
    </location>
</feature>
<dbReference type="GO" id="GO:0005737">
    <property type="term" value="C:cytoplasm"/>
    <property type="evidence" value="ECO:0007669"/>
    <property type="project" value="UniProtKB-SubCell"/>
</dbReference>
<keyword evidence="5 10" id="KW-0547">Nucleotide-binding</keyword>
<comment type="subcellular location">
    <subcellularLocation>
        <location evidence="10">Cytoplasm</location>
    </subcellularLocation>
</comment>
<dbReference type="InterPro" id="IPR023382">
    <property type="entry name" value="MnmA-like_central_sf"/>
</dbReference>
<feature type="region of interest" description="Interaction with tRNA" evidence="10">
    <location>
        <begin position="155"/>
        <end position="157"/>
    </location>
</feature>
<keyword evidence="6 10" id="KW-0067">ATP-binding</keyword>
<keyword evidence="1 10" id="KW-0963">Cytoplasm</keyword>
<feature type="site" description="Interaction with tRNA" evidence="10">
    <location>
        <position position="134"/>
    </location>
</feature>